<dbReference type="Proteomes" id="UP000249417">
    <property type="component" value="Unassembled WGS sequence"/>
</dbReference>
<organism evidence="1 2">
    <name type="scientific">Micavibrio aeruginosavorus</name>
    <dbReference type="NCBI Taxonomy" id="349221"/>
    <lineage>
        <taxon>Bacteria</taxon>
        <taxon>Pseudomonadati</taxon>
        <taxon>Bdellovibrionota</taxon>
        <taxon>Bdellovibrionia</taxon>
        <taxon>Bdellovibrionales</taxon>
        <taxon>Pseudobdellovibrionaceae</taxon>
        <taxon>Micavibrio</taxon>
    </lineage>
</organism>
<comment type="caution">
    <text evidence="1">The sequence shown here is derived from an EMBL/GenBank/DDBJ whole genome shotgun (WGS) entry which is preliminary data.</text>
</comment>
<accession>A0A2W5MW15</accession>
<reference evidence="1 2" key="1">
    <citation type="submission" date="2017-08" db="EMBL/GenBank/DDBJ databases">
        <title>Infants hospitalized years apart are colonized by the same room-sourced microbial strains.</title>
        <authorList>
            <person name="Brooks B."/>
            <person name="Olm M.R."/>
            <person name="Firek B.A."/>
            <person name="Baker R."/>
            <person name="Thomas B.C."/>
            <person name="Morowitz M.J."/>
            <person name="Banfield J.F."/>
        </authorList>
    </citation>
    <scope>NUCLEOTIDE SEQUENCE [LARGE SCALE GENOMIC DNA]</scope>
    <source>
        <strain evidence="1">S2_005_002_R2_29</strain>
    </source>
</reference>
<proteinExistence type="predicted"/>
<sequence>MAYDAITARFFALNNAMKRISLAVYYYDDIFGTDKQSLGGHISVAVQDAEKLAAAIEDTLGHAHFLNTAPNGDVKRTVYTMEAADVCYAVAEMTTKLKEIEQTNYVPEDFLGNTMTNKPREAYDRAYDEAIKICETGRMSAKLRGDQVPQISAALHYLVGKFPQKSVYAKGLEQAQDYERLCLKQGEEMRSMRDRLIMMKLD</sequence>
<protein>
    <submittedName>
        <fullName evidence="1">Uncharacterized protein</fullName>
    </submittedName>
</protein>
<gene>
    <name evidence="1" type="ORF">DI551_07555</name>
</gene>
<name>A0A2W5MW15_9BACT</name>
<evidence type="ECO:0000313" key="1">
    <source>
        <dbReference type="EMBL" id="PZQ45386.1"/>
    </source>
</evidence>
<dbReference type="AlphaFoldDB" id="A0A2W5MW15"/>
<dbReference type="EMBL" id="QFQB01000051">
    <property type="protein sequence ID" value="PZQ45386.1"/>
    <property type="molecule type" value="Genomic_DNA"/>
</dbReference>
<evidence type="ECO:0000313" key="2">
    <source>
        <dbReference type="Proteomes" id="UP000249417"/>
    </source>
</evidence>